<accession>A0ABQ9H7Z8</accession>
<proteinExistence type="predicted"/>
<organism evidence="1 2">
    <name type="scientific">Dryococelus australis</name>
    <dbReference type="NCBI Taxonomy" id="614101"/>
    <lineage>
        <taxon>Eukaryota</taxon>
        <taxon>Metazoa</taxon>
        <taxon>Ecdysozoa</taxon>
        <taxon>Arthropoda</taxon>
        <taxon>Hexapoda</taxon>
        <taxon>Insecta</taxon>
        <taxon>Pterygota</taxon>
        <taxon>Neoptera</taxon>
        <taxon>Polyneoptera</taxon>
        <taxon>Phasmatodea</taxon>
        <taxon>Verophasmatodea</taxon>
        <taxon>Anareolatae</taxon>
        <taxon>Phasmatidae</taxon>
        <taxon>Eurycanthinae</taxon>
        <taxon>Dryococelus</taxon>
    </lineage>
</organism>
<name>A0ABQ9H7Z8_9NEOP</name>
<protein>
    <recommendedName>
        <fullName evidence="3">Reverse transcriptase domain-containing protein</fullName>
    </recommendedName>
</protein>
<reference evidence="1 2" key="1">
    <citation type="submission" date="2023-02" db="EMBL/GenBank/DDBJ databases">
        <title>LHISI_Scaffold_Assembly.</title>
        <authorList>
            <person name="Stuart O.P."/>
            <person name="Cleave R."/>
            <person name="Magrath M.J.L."/>
            <person name="Mikheyev A.S."/>
        </authorList>
    </citation>
    <scope>NUCLEOTIDE SEQUENCE [LARGE SCALE GENOMIC DNA]</scope>
    <source>
        <strain evidence="1">Daus_M_001</strain>
        <tissue evidence="1">Leg muscle</tissue>
    </source>
</reference>
<dbReference type="Gene3D" id="3.60.10.10">
    <property type="entry name" value="Endonuclease/exonuclease/phosphatase"/>
    <property type="match status" value="1"/>
</dbReference>
<gene>
    <name evidence="1" type="ORF">PR048_016861</name>
</gene>
<evidence type="ECO:0000313" key="2">
    <source>
        <dbReference type="Proteomes" id="UP001159363"/>
    </source>
</evidence>
<dbReference type="Proteomes" id="UP001159363">
    <property type="component" value="Chromosome 5"/>
</dbReference>
<comment type="caution">
    <text evidence="1">The sequence shown here is derived from an EMBL/GenBank/DDBJ whole genome shotgun (WGS) entry which is preliminary data.</text>
</comment>
<dbReference type="EMBL" id="JARBHB010000006">
    <property type="protein sequence ID" value="KAJ8880392.1"/>
    <property type="molecule type" value="Genomic_DNA"/>
</dbReference>
<evidence type="ECO:0000313" key="1">
    <source>
        <dbReference type="EMBL" id="KAJ8880392.1"/>
    </source>
</evidence>
<dbReference type="SUPFAM" id="SSF56219">
    <property type="entry name" value="DNase I-like"/>
    <property type="match status" value="1"/>
</dbReference>
<dbReference type="InterPro" id="IPR036691">
    <property type="entry name" value="Endo/exonu/phosph_ase_sf"/>
</dbReference>
<sequence>MFAQSLTEDCDNKFFKPEDILARNTRRQIINRTNEPKNIKPRSKIRNKTTLAIPTAGEVQKYMASGQVRRHILMFSENTEAGTITELINGTLQPIAPEEENLTHRGGAVAMAVRKNIKHKVLPVLDLATIEALAVPLTIKGKQCTIVAIYAPSGKTIEPRDHCTKQAIISAGTGDLNAKHSVCNSLGRMFYNKNTSPPYMLYAPYNATHNPDAGNRTQDILDITLYRNTNFIYDLEVTHELHSDHLPVITTLKYADTEAHPQVARPNYHKANWPKFNAVLHDSLNIPEDVHTAYKLEDSNTNLTKAIHTTVQTTNPHRARKTQLEDFLLDNIKNFITHCNRFMCIWHQSNFGTQSATVGVRKSPHLKLTDNSLWHTNKKLTRETLAIPPIRDSQNSTTSSLQEKSDWLVITLETDFKPNDNPYQYGIPQGSILSPMLFNIYAHDFAALRRSHITCYTYDIILLASSTRGYLTMSKVQEALDLPGKDSHKIPADLQKPLLFAPDIEHKSSVKYLGVNMDTKLTWSKHIAIKDAATYSRMARMYPLLNVSGSMSLYNLKILYMSCIRPILIYAALAWGYDATHISENFESQKTRTFDE</sequence>
<keyword evidence="2" id="KW-1185">Reference proteome</keyword>
<dbReference type="PANTHER" id="PTHR33332">
    <property type="entry name" value="REVERSE TRANSCRIPTASE DOMAIN-CONTAINING PROTEIN"/>
    <property type="match status" value="1"/>
</dbReference>
<evidence type="ECO:0008006" key="3">
    <source>
        <dbReference type="Google" id="ProtNLM"/>
    </source>
</evidence>